<reference evidence="3 4" key="1">
    <citation type="submission" date="2024-06" db="EMBL/GenBank/DDBJ databases">
        <title>The Natural Products Discovery Center: Release of the First 8490 Sequenced Strains for Exploring Actinobacteria Biosynthetic Diversity.</title>
        <authorList>
            <person name="Kalkreuter E."/>
            <person name="Kautsar S.A."/>
            <person name="Yang D."/>
            <person name="Bader C.D."/>
            <person name="Teijaro C.N."/>
            <person name="Fluegel L."/>
            <person name="Davis C.M."/>
            <person name="Simpson J.R."/>
            <person name="Lauterbach L."/>
            <person name="Steele A.D."/>
            <person name="Gui C."/>
            <person name="Meng S."/>
            <person name="Li G."/>
            <person name="Viehrig K."/>
            <person name="Ye F."/>
            <person name="Su P."/>
            <person name="Kiefer A.F."/>
            <person name="Nichols A."/>
            <person name="Cepeda A.J."/>
            <person name="Yan W."/>
            <person name="Fan B."/>
            <person name="Jiang Y."/>
            <person name="Adhikari A."/>
            <person name="Zheng C.-J."/>
            <person name="Schuster L."/>
            <person name="Cowan T.M."/>
            <person name="Smanski M.J."/>
            <person name="Chevrette M.G."/>
            <person name="De Carvalho L.P.S."/>
            <person name="Shen B."/>
        </authorList>
    </citation>
    <scope>NUCLEOTIDE SEQUENCE [LARGE SCALE GENOMIC DNA]</scope>
    <source>
        <strain evidence="3 4">NPDC005137</strain>
    </source>
</reference>
<proteinExistence type="predicted"/>
<sequence>MEPITLTTERLLLRPFRGGDADEVHAACQDPDIQRWTVVPSPYTHADAELFTRKLSPGGWQDDSMYNFAVVLRDGGAVAGALGINRRNLHDTYEVGFWTAKKHRGLGYMTEAVRAAAHWTFTSLGGDRLEWRAEVGNEPSRAVARRAGFRMEGEQRSGLLNKGVRRDIWVGALLPSDLGLPGAHPYLPATAPTAAPRADLSSGPAPGGPVPGLPTGLSTAP</sequence>
<dbReference type="InterPro" id="IPR000182">
    <property type="entry name" value="GNAT_dom"/>
</dbReference>
<dbReference type="Pfam" id="PF13302">
    <property type="entry name" value="Acetyltransf_3"/>
    <property type="match status" value="1"/>
</dbReference>
<evidence type="ECO:0000313" key="3">
    <source>
        <dbReference type="EMBL" id="MET8436401.1"/>
    </source>
</evidence>
<gene>
    <name evidence="3" type="ORF">ABZV61_27190</name>
</gene>
<evidence type="ECO:0000256" key="1">
    <source>
        <dbReference type="SAM" id="MobiDB-lite"/>
    </source>
</evidence>
<feature type="region of interest" description="Disordered" evidence="1">
    <location>
        <begin position="188"/>
        <end position="221"/>
    </location>
</feature>
<comment type="caution">
    <text evidence="3">The sequence shown here is derived from an EMBL/GenBank/DDBJ whole genome shotgun (WGS) entry which is preliminary data.</text>
</comment>
<evidence type="ECO:0000259" key="2">
    <source>
        <dbReference type="PROSITE" id="PS51186"/>
    </source>
</evidence>
<dbReference type="InterPro" id="IPR051908">
    <property type="entry name" value="Ribosomal_N-acetyltransferase"/>
</dbReference>
<feature type="domain" description="N-acetyltransferase" evidence="2">
    <location>
        <begin position="11"/>
        <end position="175"/>
    </location>
</feature>
<dbReference type="PANTHER" id="PTHR43441:SF10">
    <property type="entry name" value="ACETYLTRANSFERASE"/>
    <property type="match status" value="1"/>
</dbReference>
<keyword evidence="4" id="KW-1185">Reference proteome</keyword>
<dbReference type="SUPFAM" id="SSF55729">
    <property type="entry name" value="Acyl-CoA N-acyltransferases (Nat)"/>
    <property type="match status" value="1"/>
</dbReference>
<dbReference type="InterPro" id="IPR016181">
    <property type="entry name" value="Acyl_CoA_acyltransferase"/>
</dbReference>
<protein>
    <submittedName>
        <fullName evidence="3">GNAT family N-acetyltransferase</fullName>
    </submittedName>
</protein>
<dbReference type="RefSeq" id="WP_356711373.1">
    <property type="nucleotide sequence ID" value="NZ_JBEXIP010000025.1"/>
</dbReference>
<dbReference type="PROSITE" id="PS51186">
    <property type="entry name" value="GNAT"/>
    <property type="match status" value="1"/>
</dbReference>
<dbReference type="Gene3D" id="3.40.630.30">
    <property type="match status" value="1"/>
</dbReference>
<name>A0ABV2UEY0_9ACTN</name>
<dbReference type="PANTHER" id="PTHR43441">
    <property type="entry name" value="RIBOSOMAL-PROTEIN-SERINE ACETYLTRANSFERASE"/>
    <property type="match status" value="1"/>
</dbReference>
<dbReference type="Proteomes" id="UP001550044">
    <property type="component" value="Unassembled WGS sequence"/>
</dbReference>
<accession>A0ABV2UEY0</accession>
<feature type="compositionally biased region" description="Low complexity" evidence="1">
    <location>
        <begin position="188"/>
        <end position="204"/>
    </location>
</feature>
<organism evidence="3 4">
    <name type="scientific">Streptomyces sp. 900116325</name>
    <dbReference type="NCBI Taxonomy" id="3154295"/>
    <lineage>
        <taxon>Bacteria</taxon>
        <taxon>Bacillati</taxon>
        <taxon>Actinomycetota</taxon>
        <taxon>Actinomycetes</taxon>
        <taxon>Kitasatosporales</taxon>
        <taxon>Streptomycetaceae</taxon>
        <taxon>Streptomyces</taxon>
    </lineage>
</organism>
<dbReference type="EMBL" id="JBEXIP010000025">
    <property type="protein sequence ID" value="MET8436401.1"/>
    <property type="molecule type" value="Genomic_DNA"/>
</dbReference>
<evidence type="ECO:0000313" key="4">
    <source>
        <dbReference type="Proteomes" id="UP001550044"/>
    </source>
</evidence>